<organism evidence="1">
    <name type="scientific">bioreactor metagenome</name>
    <dbReference type="NCBI Taxonomy" id="1076179"/>
    <lineage>
        <taxon>unclassified sequences</taxon>
        <taxon>metagenomes</taxon>
        <taxon>ecological metagenomes</taxon>
    </lineage>
</organism>
<proteinExistence type="predicted"/>
<reference evidence="1" key="1">
    <citation type="submission" date="2019-08" db="EMBL/GenBank/DDBJ databases">
        <authorList>
            <person name="Kucharzyk K."/>
            <person name="Murdoch R.W."/>
            <person name="Higgins S."/>
            <person name="Loffler F."/>
        </authorList>
    </citation>
    <scope>NUCLEOTIDE SEQUENCE</scope>
</reference>
<comment type="caution">
    <text evidence="1">The sequence shown here is derived from an EMBL/GenBank/DDBJ whole genome shotgun (WGS) entry which is preliminary data.</text>
</comment>
<gene>
    <name evidence="1" type="ORF">SDC9_96866</name>
</gene>
<dbReference type="EMBL" id="VSSQ01012827">
    <property type="protein sequence ID" value="MPM50131.1"/>
    <property type="molecule type" value="Genomic_DNA"/>
</dbReference>
<accession>A0A645ACX5</accession>
<sequence length="279" mass="31439">MSHPPLSRHHRTRLMQIWRSAGWPCQDAVEIELLAAGLLERHTSPEGHALLRLTDAAIAQLAQARQQGVRAASLHDRIEHRFAQQQLLPAGRIVWRELALRAALAASADAAPQPPEGPLDMFWADEGQTPSTPAQRAARRIWRVARPDLFSIRNTSVPTYLQPMVHEVKASRADLLSDLRHEAKRHAYRWLSEECYYVFPAGIAEPDELPEEFGVWVMHGQVDDAPRFELLRPARHAACALPFAVWMALCKATPLAWDEDERRAQSQLGESFDTGDAPR</sequence>
<dbReference type="AlphaFoldDB" id="A0A645ACX5"/>
<protein>
    <submittedName>
        <fullName evidence="1">Uncharacterized protein</fullName>
    </submittedName>
</protein>
<name>A0A645ACX5_9ZZZZ</name>
<evidence type="ECO:0000313" key="1">
    <source>
        <dbReference type="EMBL" id="MPM50131.1"/>
    </source>
</evidence>